<evidence type="ECO:0000313" key="2">
    <source>
        <dbReference type="EMBL" id="DAF94763.1"/>
    </source>
</evidence>
<evidence type="ECO:0000256" key="1">
    <source>
        <dbReference type="SAM" id="Phobius"/>
    </source>
</evidence>
<sequence>MEALNLLILPAIVKLFDMFNKKEWGGISKVFLAIAAGIGYYFVTGHFVFADKVVYEGIAFGLQAAGLVTVAAKAGATK</sequence>
<keyword evidence="1" id="KW-0472">Membrane</keyword>
<proteinExistence type="predicted"/>
<protein>
    <submittedName>
        <fullName evidence="2">Uncharacterized protein</fullName>
    </submittedName>
</protein>
<feature type="transmembrane region" description="Helical" evidence="1">
    <location>
        <begin position="55"/>
        <end position="76"/>
    </location>
</feature>
<feature type="transmembrane region" description="Helical" evidence="1">
    <location>
        <begin position="30"/>
        <end position="49"/>
    </location>
</feature>
<dbReference type="EMBL" id="BK016096">
    <property type="protein sequence ID" value="DAF94763.1"/>
    <property type="molecule type" value="Genomic_DNA"/>
</dbReference>
<organism evidence="2">
    <name type="scientific">Podoviridae sp. ct9A73</name>
    <dbReference type="NCBI Taxonomy" id="2825225"/>
    <lineage>
        <taxon>Viruses</taxon>
        <taxon>Duplodnaviria</taxon>
        <taxon>Heunggongvirae</taxon>
        <taxon>Uroviricota</taxon>
        <taxon>Caudoviricetes</taxon>
    </lineage>
</organism>
<accession>A0A8S5UJZ5</accession>
<reference evidence="2" key="1">
    <citation type="journal article" date="2021" name="Proc. Natl. Acad. Sci. U.S.A.">
        <title>A Catalog of Tens of Thousands of Viruses from Human Metagenomes Reveals Hidden Associations with Chronic Diseases.</title>
        <authorList>
            <person name="Tisza M.J."/>
            <person name="Buck C.B."/>
        </authorList>
    </citation>
    <scope>NUCLEOTIDE SEQUENCE</scope>
    <source>
        <strain evidence="2">Ct9A73</strain>
    </source>
</reference>
<keyword evidence="1" id="KW-0812">Transmembrane</keyword>
<name>A0A8S5UJZ5_9CAUD</name>
<keyword evidence="1" id="KW-1133">Transmembrane helix</keyword>